<comment type="caution">
    <text evidence="7">The sequence shown here is derived from an EMBL/GenBank/DDBJ whole genome shotgun (WGS) entry which is preliminary data.</text>
</comment>
<evidence type="ECO:0000313" key="8">
    <source>
        <dbReference type="Proteomes" id="UP000262939"/>
    </source>
</evidence>
<organism evidence="7 8">
    <name type="scientific">Peribacillus glennii</name>
    <dbReference type="NCBI Taxonomy" id="2303991"/>
    <lineage>
        <taxon>Bacteria</taxon>
        <taxon>Bacillati</taxon>
        <taxon>Bacillota</taxon>
        <taxon>Bacilli</taxon>
        <taxon>Bacillales</taxon>
        <taxon>Bacillaceae</taxon>
        <taxon>Peribacillus</taxon>
    </lineage>
</organism>
<dbReference type="InterPro" id="IPR036388">
    <property type="entry name" value="WH-like_DNA-bd_sf"/>
</dbReference>
<dbReference type="Pfam" id="PF03466">
    <property type="entry name" value="LysR_substrate"/>
    <property type="match status" value="1"/>
</dbReference>
<keyword evidence="8" id="KW-1185">Reference proteome</keyword>
<dbReference type="InterPro" id="IPR036390">
    <property type="entry name" value="WH_DNA-bd_sf"/>
</dbReference>
<dbReference type="Proteomes" id="UP000262939">
    <property type="component" value="Unassembled WGS sequence"/>
</dbReference>
<dbReference type="CDD" id="cd05466">
    <property type="entry name" value="PBP2_LTTR_substrate"/>
    <property type="match status" value="1"/>
</dbReference>
<protein>
    <submittedName>
        <fullName evidence="7">LysR family transcriptional regulator</fullName>
    </submittedName>
</protein>
<evidence type="ECO:0000256" key="4">
    <source>
        <dbReference type="ARBA" id="ARBA00023163"/>
    </source>
</evidence>
<dbReference type="Gene3D" id="3.40.190.290">
    <property type="match status" value="1"/>
</dbReference>
<dbReference type="Gene3D" id="1.10.10.10">
    <property type="entry name" value="Winged helix-like DNA-binding domain superfamily/Winged helix DNA-binding domain"/>
    <property type="match status" value="1"/>
</dbReference>
<dbReference type="PRINTS" id="PR00039">
    <property type="entry name" value="HTHLYSR"/>
</dbReference>
<dbReference type="PROSITE" id="PS50931">
    <property type="entry name" value="HTH_LYSR"/>
    <property type="match status" value="1"/>
</dbReference>
<dbReference type="InterPro" id="IPR005119">
    <property type="entry name" value="LysR_subst-bd"/>
</dbReference>
<evidence type="ECO:0000256" key="1">
    <source>
        <dbReference type="ARBA" id="ARBA00009437"/>
    </source>
</evidence>
<keyword evidence="2" id="KW-0805">Transcription regulation</keyword>
<dbReference type="AlphaFoldDB" id="A0A372LH03"/>
<dbReference type="SUPFAM" id="SSF53850">
    <property type="entry name" value="Periplasmic binding protein-like II"/>
    <property type="match status" value="1"/>
</dbReference>
<dbReference type="EMBL" id="QVTD01000003">
    <property type="protein sequence ID" value="RFU65222.1"/>
    <property type="molecule type" value="Genomic_DNA"/>
</dbReference>
<keyword evidence="4" id="KW-0804">Transcription</keyword>
<dbReference type="GO" id="GO:0003700">
    <property type="term" value="F:DNA-binding transcription factor activity"/>
    <property type="evidence" value="ECO:0007669"/>
    <property type="project" value="InterPro"/>
</dbReference>
<evidence type="ECO:0000313" key="7">
    <source>
        <dbReference type="EMBL" id="RFU65222.1"/>
    </source>
</evidence>
<dbReference type="PANTHER" id="PTHR30126">
    <property type="entry name" value="HTH-TYPE TRANSCRIPTIONAL REGULATOR"/>
    <property type="match status" value="1"/>
</dbReference>
<feature type="coiled-coil region" evidence="5">
    <location>
        <begin position="68"/>
        <end position="95"/>
    </location>
</feature>
<dbReference type="Pfam" id="PF00126">
    <property type="entry name" value="HTH_1"/>
    <property type="match status" value="1"/>
</dbReference>
<dbReference type="RefSeq" id="WP_117321397.1">
    <property type="nucleotide sequence ID" value="NZ_QVTD01000003.1"/>
</dbReference>
<gene>
    <name evidence="7" type="ORF">D0466_04775</name>
</gene>
<dbReference type="PANTHER" id="PTHR30126:SF78">
    <property type="entry name" value="HTH LYSR-TYPE DOMAIN-CONTAINING PROTEIN"/>
    <property type="match status" value="1"/>
</dbReference>
<dbReference type="SUPFAM" id="SSF46785">
    <property type="entry name" value="Winged helix' DNA-binding domain"/>
    <property type="match status" value="1"/>
</dbReference>
<sequence length="293" mass="34341">MDERDWIILRTLFHENNITKAAKMLYISQPALTNRLKQIEKEFGVRIVERGRRGVTFTHQGEYLAKSADQILLQIQKIKENVRNMENKVAGTLRLGVSNFFAHYMLPDLLKLFKDQYPDIEFKVTTGWSSEITNLLYNQDIHIAFVKGDHSWKECKRLLFDEKICIASKEKIDINQLPYLPRIDYSTDYLLKTTVDHWWAENYSKAPLISIEVDKAETCKKMVVNGLGYAIMPTLELKDIDNLYRTDLTTKEGKPILRNTWMFYHEHSMKLNMVAAFVKFIEGIDLYNFDISN</sequence>
<name>A0A372LH03_9BACI</name>
<dbReference type="InterPro" id="IPR000847">
    <property type="entry name" value="LysR_HTH_N"/>
</dbReference>
<dbReference type="GO" id="GO:0000976">
    <property type="term" value="F:transcription cis-regulatory region binding"/>
    <property type="evidence" value="ECO:0007669"/>
    <property type="project" value="TreeGrafter"/>
</dbReference>
<accession>A0A372LH03</accession>
<feature type="domain" description="HTH lysR-type" evidence="6">
    <location>
        <begin position="1"/>
        <end position="58"/>
    </location>
</feature>
<evidence type="ECO:0000256" key="2">
    <source>
        <dbReference type="ARBA" id="ARBA00023015"/>
    </source>
</evidence>
<evidence type="ECO:0000256" key="5">
    <source>
        <dbReference type="SAM" id="Coils"/>
    </source>
</evidence>
<proteinExistence type="inferred from homology"/>
<reference evidence="7 8" key="1">
    <citation type="submission" date="2018-08" db="EMBL/GenBank/DDBJ databases">
        <title>Bacillus chawlae sp. nov., Bacillus glennii sp. nov., and Bacillus saganii sp. nov. Isolated from the Vehicle Assembly Building at Kennedy Space Center where the Viking Spacecraft were Assembled.</title>
        <authorList>
            <person name="Seuylemezian A."/>
            <person name="Vaishampayan P."/>
        </authorList>
    </citation>
    <scope>NUCLEOTIDE SEQUENCE [LARGE SCALE GENOMIC DNA]</scope>
    <source>
        <strain evidence="7 8">V44-8</strain>
    </source>
</reference>
<dbReference type="OrthoDB" id="107670at2"/>
<keyword evidence="5" id="KW-0175">Coiled coil</keyword>
<evidence type="ECO:0000256" key="3">
    <source>
        <dbReference type="ARBA" id="ARBA00023125"/>
    </source>
</evidence>
<keyword evidence="3" id="KW-0238">DNA-binding</keyword>
<evidence type="ECO:0000259" key="6">
    <source>
        <dbReference type="PROSITE" id="PS50931"/>
    </source>
</evidence>
<comment type="similarity">
    <text evidence="1">Belongs to the LysR transcriptional regulatory family.</text>
</comment>